<comment type="caution">
    <text evidence="1">The sequence shown here is derived from an EMBL/GenBank/DDBJ whole genome shotgun (WGS) entry which is preliminary data.</text>
</comment>
<dbReference type="EMBL" id="JAOWRF010000297">
    <property type="protein sequence ID" value="MCV3215915.1"/>
    <property type="molecule type" value="Genomic_DNA"/>
</dbReference>
<evidence type="ECO:0000313" key="1">
    <source>
        <dbReference type="EMBL" id="MCV3215915.1"/>
    </source>
</evidence>
<reference evidence="1 2" key="1">
    <citation type="submission" date="2022-10" db="EMBL/GenBank/DDBJ databases">
        <title>Identification of biosynthetic pathway for the production of the potent trypsin inhibitor radiosumin.</title>
        <authorList>
            <person name="Fewer D.P."/>
            <person name="Delbaje E."/>
            <person name="Ouyang X."/>
            <person name="Agostino P.D."/>
            <person name="Wahlsten M."/>
            <person name="Jokela J."/>
            <person name="Permi P."/>
            <person name="Haapaniemi E."/>
            <person name="Koistinen H."/>
        </authorList>
    </citation>
    <scope>NUCLEOTIDE SEQUENCE [LARGE SCALE GENOMIC DNA]</scope>
    <source>
        <strain evidence="1 2">NIES-515</strain>
    </source>
</reference>
<proteinExistence type="predicted"/>
<evidence type="ECO:0008006" key="3">
    <source>
        <dbReference type="Google" id="ProtNLM"/>
    </source>
</evidence>
<evidence type="ECO:0000313" key="2">
    <source>
        <dbReference type="Proteomes" id="UP001526143"/>
    </source>
</evidence>
<dbReference type="RefSeq" id="WP_263747574.1">
    <property type="nucleotide sequence ID" value="NZ_JAOWRF010000297.1"/>
</dbReference>
<keyword evidence="2" id="KW-1185">Reference proteome</keyword>
<organism evidence="1 2">
    <name type="scientific">Plectonema radiosum NIES-515</name>
    <dbReference type="NCBI Taxonomy" id="2986073"/>
    <lineage>
        <taxon>Bacteria</taxon>
        <taxon>Bacillati</taxon>
        <taxon>Cyanobacteriota</taxon>
        <taxon>Cyanophyceae</taxon>
        <taxon>Oscillatoriophycideae</taxon>
        <taxon>Oscillatoriales</taxon>
        <taxon>Microcoleaceae</taxon>
        <taxon>Plectonema</taxon>
    </lineage>
</organism>
<dbReference type="Proteomes" id="UP001526143">
    <property type="component" value="Unassembled WGS sequence"/>
</dbReference>
<name>A0ABT3B3G3_9CYAN</name>
<gene>
    <name evidence="1" type="ORF">OGM63_20795</name>
</gene>
<protein>
    <recommendedName>
        <fullName evidence="3">CHAT domain-containing protein</fullName>
    </recommendedName>
</protein>
<accession>A0ABT3B3G3</accession>
<sequence>MESVLLNACYSEHQAKAIAQHIAKGILDLVCRSTFGKALEGNQVYLMKKLGLILGNV</sequence>